<dbReference type="KEGG" id="tng:GSTEN00017745G001"/>
<gene>
    <name evidence="1" type="ORF">GSTENG00017745001</name>
</gene>
<dbReference type="AlphaFoldDB" id="Q4SIC5"/>
<proteinExistence type="predicted"/>
<accession>Q4SIC5</accession>
<protein>
    <submittedName>
        <fullName evidence="1">Chromosome 5 SCAF14581, whole genome shotgun sequence</fullName>
    </submittedName>
</protein>
<dbReference type="EMBL" id="CAAE01014581">
    <property type="protein sequence ID" value="CAF99607.1"/>
    <property type="molecule type" value="Genomic_DNA"/>
</dbReference>
<sequence>MITGMKTKRWQEALWRVCKCRRDETAATLWRGKRGNKAERTHH</sequence>
<reference evidence="1" key="1">
    <citation type="journal article" date="2004" name="Nature">
        <title>Genome duplication in the teleost fish Tetraodon nigroviridis reveals the early vertebrate proto-karyotype.</title>
        <authorList>
            <person name="Jaillon O."/>
            <person name="Aury J.-M."/>
            <person name="Brunet F."/>
            <person name="Petit J.-L."/>
            <person name="Stange-Thomann N."/>
            <person name="Mauceli E."/>
            <person name="Bouneau L."/>
            <person name="Fischer C."/>
            <person name="Ozouf-Costaz C."/>
            <person name="Bernot A."/>
            <person name="Nicaud S."/>
            <person name="Jaffe D."/>
            <person name="Fisher S."/>
            <person name="Lutfalla G."/>
            <person name="Dossat C."/>
            <person name="Segurens B."/>
            <person name="Dasilva C."/>
            <person name="Salanoubat M."/>
            <person name="Levy M."/>
            <person name="Boudet N."/>
            <person name="Castellano S."/>
            <person name="Anthouard V."/>
            <person name="Jubin C."/>
            <person name="Castelli V."/>
            <person name="Katinka M."/>
            <person name="Vacherie B."/>
            <person name="Biemont C."/>
            <person name="Skalli Z."/>
            <person name="Cattolico L."/>
            <person name="Poulain J."/>
            <person name="De Berardinis V."/>
            <person name="Cruaud C."/>
            <person name="Duprat S."/>
            <person name="Brottier P."/>
            <person name="Coutanceau J.-P."/>
            <person name="Gouzy J."/>
            <person name="Parra G."/>
            <person name="Lardier G."/>
            <person name="Chapple C."/>
            <person name="McKernan K.J."/>
            <person name="McEwan P."/>
            <person name="Bosak S."/>
            <person name="Kellis M."/>
            <person name="Volff J.-N."/>
            <person name="Guigo R."/>
            <person name="Zody M.C."/>
            <person name="Mesirov J."/>
            <person name="Lindblad-Toh K."/>
            <person name="Birren B."/>
            <person name="Nusbaum C."/>
            <person name="Kahn D."/>
            <person name="Robinson-Rechavi M."/>
            <person name="Laudet V."/>
            <person name="Schachter V."/>
            <person name="Quetier F."/>
            <person name="Saurin W."/>
            <person name="Scarpelli C."/>
            <person name="Wincker P."/>
            <person name="Lander E.S."/>
            <person name="Weissenbach J."/>
            <person name="Roest Crollius H."/>
        </authorList>
    </citation>
    <scope>NUCLEOTIDE SEQUENCE [LARGE SCALE GENOMIC DNA]</scope>
</reference>
<name>Q4SIC5_TETNG</name>
<reference evidence="1" key="2">
    <citation type="submission" date="2004-02" db="EMBL/GenBank/DDBJ databases">
        <authorList>
            <consortium name="Genoscope"/>
            <consortium name="Whitehead Institute Centre for Genome Research"/>
        </authorList>
    </citation>
    <scope>NUCLEOTIDE SEQUENCE</scope>
</reference>
<organism evidence="1">
    <name type="scientific">Tetraodon nigroviridis</name>
    <name type="common">Spotted green pufferfish</name>
    <name type="synonym">Chelonodon nigroviridis</name>
    <dbReference type="NCBI Taxonomy" id="99883"/>
    <lineage>
        <taxon>Eukaryota</taxon>
        <taxon>Metazoa</taxon>
        <taxon>Chordata</taxon>
        <taxon>Craniata</taxon>
        <taxon>Vertebrata</taxon>
        <taxon>Euteleostomi</taxon>
        <taxon>Actinopterygii</taxon>
        <taxon>Neopterygii</taxon>
        <taxon>Teleostei</taxon>
        <taxon>Neoteleostei</taxon>
        <taxon>Acanthomorphata</taxon>
        <taxon>Eupercaria</taxon>
        <taxon>Tetraodontiformes</taxon>
        <taxon>Tetradontoidea</taxon>
        <taxon>Tetraodontidae</taxon>
        <taxon>Tetraodon</taxon>
    </lineage>
</organism>
<evidence type="ECO:0000313" key="1">
    <source>
        <dbReference type="EMBL" id="CAF99607.1"/>
    </source>
</evidence>